<dbReference type="Gene3D" id="6.10.340.10">
    <property type="match status" value="1"/>
</dbReference>
<comment type="catalytic activity">
    <reaction evidence="1">
        <text>ATP + protein L-histidine = ADP + protein N-phospho-L-histidine.</text>
        <dbReference type="EC" id="2.7.13.3"/>
    </reaction>
</comment>
<evidence type="ECO:0000256" key="3">
    <source>
        <dbReference type="ARBA" id="ARBA00012438"/>
    </source>
</evidence>
<feature type="domain" description="Histidine kinase" evidence="15">
    <location>
        <begin position="392"/>
        <end position="613"/>
    </location>
</feature>
<dbReference type="SUPFAM" id="SSF158472">
    <property type="entry name" value="HAMP domain-like"/>
    <property type="match status" value="1"/>
</dbReference>
<keyword evidence="9 17" id="KW-0418">Kinase</keyword>
<dbReference type="PRINTS" id="PR00344">
    <property type="entry name" value="BCTRLSENSOR"/>
</dbReference>
<evidence type="ECO:0000256" key="7">
    <source>
        <dbReference type="ARBA" id="ARBA00022692"/>
    </source>
</evidence>
<dbReference type="CDD" id="cd18773">
    <property type="entry name" value="PDC1_HK_sensor"/>
    <property type="match status" value="1"/>
</dbReference>
<keyword evidence="6" id="KW-0808">Transferase</keyword>
<dbReference type="GO" id="GO:0005886">
    <property type="term" value="C:plasma membrane"/>
    <property type="evidence" value="ECO:0007669"/>
    <property type="project" value="UniProtKB-SubCell"/>
</dbReference>
<keyword evidence="12" id="KW-0902">Two-component regulatory system</keyword>
<feature type="transmembrane region" description="Helical" evidence="14">
    <location>
        <begin position="20"/>
        <end position="39"/>
    </location>
</feature>
<reference evidence="18" key="1">
    <citation type="submission" date="2016-10" db="EMBL/GenBank/DDBJ databases">
        <authorList>
            <person name="Varghese N."/>
            <person name="Submissions S."/>
        </authorList>
    </citation>
    <scope>NUCLEOTIDE SEQUENCE [LARGE SCALE GENOMIC DNA]</scope>
    <source>
        <strain evidence="18">DSM 23256</strain>
    </source>
</reference>
<keyword evidence="11 14" id="KW-1133">Transmembrane helix</keyword>
<dbReference type="SUPFAM" id="SSF47384">
    <property type="entry name" value="Homodimeric domain of signal transducing histidine kinase"/>
    <property type="match status" value="1"/>
</dbReference>
<dbReference type="SMART" id="SM00387">
    <property type="entry name" value="HATPase_c"/>
    <property type="match status" value="1"/>
</dbReference>
<dbReference type="InterPro" id="IPR036097">
    <property type="entry name" value="HisK_dim/P_sf"/>
</dbReference>
<dbReference type="Gene3D" id="3.30.450.20">
    <property type="entry name" value="PAS domain"/>
    <property type="match status" value="1"/>
</dbReference>
<dbReference type="Proteomes" id="UP000243333">
    <property type="component" value="Unassembled WGS sequence"/>
</dbReference>
<comment type="subcellular location">
    <subcellularLocation>
        <location evidence="2">Cell membrane</location>
        <topology evidence="2">Multi-pass membrane protein</topology>
    </subcellularLocation>
</comment>
<protein>
    <recommendedName>
        <fullName evidence="3">histidine kinase</fullName>
        <ecNumber evidence="3">2.7.13.3</ecNumber>
    </recommendedName>
</protein>
<dbReference type="OrthoDB" id="311592at2"/>
<dbReference type="EMBL" id="FNBU01000010">
    <property type="protein sequence ID" value="SDF42270.1"/>
    <property type="molecule type" value="Genomic_DNA"/>
</dbReference>
<dbReference type="Pfam" id="PF02743">
    <property type="entry name" value="dCache_1"/>
    <property type="match status" value="1"/>
</dbReference>
<dbReference type="EC" id="2.7.13.3" evidence="3"/>
<dbReference type="Gene3D" id="1.10.287.130">
    <property type="match status" value="1"/>
</dbReference>
<evidence type="ECO:0000256" key="8">
    <source>
        <dbReference type="ARBA" id="ARBA00022741"/>
    </source>
</evidence>
<evidence type="ECO:0000256" key="1">
    <source>
        <dbReference type="ARBA" id="ARBA00000085"/>
    </source>
</evidence>
<evidence type="ECO:0000256" key="2">
    <source>
        <dbReference type="ARBA" id="ARBA00004651"/>
    </source>
</evidence>
<accession>A0A1G7KZJ7</accession>
<dbReference type="AlphaFoldDB" id="A0A1G7KZJ7"/>
<dbReference type="InterPro" id="IPR033479">
    <property type="entry name" value="dCache_1"/>
</dbReference>
<evidence type="ECO:0000259" key="16">
    <source>
        <dbReference type="PROSITE" id="PS50885"/>
    </source>
</evidence>
<dbReference type="CDD" id="cd18774">
    <property type="entry name" value="PDC2_HK_sensor"/>
    <property type="match status" value="1"/>
</dbReference>
<keyword evidence="18" id="KW-1185">Reference proteome</keyword>
<evidence type="ECO:0000256" key="5">
    <source>
        <dbReference type="ARBA" id="ARBA00022553"/>
    </source>
</evidence>
<dbReference type="Pfam" id="PF02518">
    <property type="entry name" value="HATPase_c"/>
    <property type="match status" value="1"/>
</dbReference>
<dbReference type="PANTHER" id="PTHR43065">
    <property type="entry name" value="SENSOR HISTIDINE KINASE"/>
    <property type="match status" value="1"/>
</dbReference>
<dbReference type="RefSeq" id="WP_093689631.1">
    <property type="nucleotide sequence ID" value="NZ_FNBU01000010.1"/>
</dbReference>
<keyword evidence="8" id="KW-0547">Nucleotide-binding</keyword>
<dbReference type="InterPro" id="IPR005467">
    <property type="entry name" value="His_kinase_dom"/>
</dbReference>
<evidence type="ECO:0000256" key="9">
    <source>
        <dbReference type="ARBA" id="ARBA00022777"/>
    </source>
</evidence>
<sequence length="624" mass="68962">MKEPFVFSGKWFVSIKFRLLAFGITMSILPILLLGLYSMKTARSDLESSINKNHSMVAMRVANDTAELVSTLRTSLETMAMAESNRLLTDEKAVKERLLYTIINRYPYIEELAVVNKEGQELTKVSRRYAVGPNDLRQVALKPGVYESLQGKSYVGAARLEKDNNVVFTMAVPIFGQSEKGSLGGLIAQVSLRSVMERIASMPIGGGGYIFLVDEKGFLIGHEDFGQVVRGQSVMDSLAVQELLKGRGEGAVPTPMRYVSYTGQEVLGVYTRVRGTDWGVIIEQPTATVYGPLWDLIFKLAAAMVAVMIAAVAISVFFAFIFTRSLNALSEGVSRVSSGDLDYRIPSQGNDELGQVVEAFNAMTSELRRRRELEVSMYQTEKMAAIGLLAAGVAHEINNPVNTLSFYVTDLLERLRLEGAARLEQEGEFEFYLQDMKEQISRAATITESLLNFARPQSDRVEAVLIERLLSDVLPLIRYRFRKQGVEMTTDIVKPLPAIRASASQLQQVFLNILTNALDAMPLGGKINVSAECLDRGENRILRLVFADTGHGIPQDKLRQIFEPFYTTKPFGQGTGLGLSVCYGIISKLKGHIYAESQEGQGTKMVIELPVTEVEDGTLSHSNS</sequence>
<dbReference type="GO" id="GO:0000155">
    <property type="term" value="F:phosphorelay sensor kinase activity"/>
    <property type="evidence" value="ECO:0007669"/>
    <property type="project" value="InterPro"/>
</dbReference>
<dbReference type="PANTHER" id="PTHR43065:SF10">
    <property type="entry name" value="PEROXIDE STRESS-ACTIVATED HISTIDINE KINASE MAK3"/>
    <property type="match status" value="1"/>
</dbReference>
<dbReference type="InterPro" id="IPR036890">
    <property type="entry name" value="HATPase_C_sf"/>
</dbReference>
<dbReference type="Gene3D" id="3.30.565.10">
    <property type="entry name" value="Histidine kinase-like ATPase, C-terminal domain"/>
    <property type="match status" value="1"/>
</dbReference>
<name>A0A1G7KZJ7_9FIRM</name>
<dbReference type="InterPro" id="IPR003594">
    <property type="entry name" value="HATPase_dom"/>
</dbReference>
<dbReference type="CDD" id="cd00082">
    <property type="entry name" value="HisKA"/>
    <property type="match status" value="1"/>
</dbReference>
<keyword evidence="10" id="KW-0067">ATP-binding</keyword>
<proteinExistence type="predicted"/>
<dbReference type="CDD" id="cd06225">
    <property type="entry name" value="HAMP"/>
    <property type="match status" value="1"/>
</dbReference>
<organism evidence="17 18">
    <name type="scientific">Sporolituus thermophilus DSM 23256</name>
    <dbReference type="NCBI Taxonomy" id="1123285"/>
    <lineage>
        <taxon>Bacteria</taxon>
        <taxon>Bacillati</taxon>
        <taxon>Bacillota</taxon>
        <taxon>Negativicutes</taxon>
        <taxon>Selenomonadales</taxon>
        <taxon>Sporomusaceae</taxon>
        <taxon>Sporolituus</taxon>
    </lineage>
</organism>
<keyword evidence="4" id="KW-1003">Cell membrane</keyword>
<dbReference type="SMART" id="SM00388">
    <property type="entry name" value="HisKA"/>
    <property type="match status" value="1"/>
</dbReference>
<dbReference type="SMART" id="SM00304">
    <property type="entry name" value="HAMP"/>
    <property type="match status" value="1"/>
</dbReference>
<keyword evidence="5" id="KW-0597">Phosphoprotein</keyword>
<dbReference type="Pfam" id="PF00512">
    <property type="entry name" value="HisKA"/>
    <property type="match status" value="1"/>
</dbReference>
<dbReference type="GO" id="GO:0005524">
    <property type="term" value="F:ATP binding"/>
    <property type="evidence" value="ECO:0007669"/>
    <property type="project" value="UniProtKB-KW"/>
</dbReference>
<feature type="domain" description="HAMP" evidence="16">
    <location>
        <begin position="320"/>
        <end position="372"/>
    </location>
</feature>
<evidence type="ECO:0000259" key="15">
    <source>
        <dbReference type="PROSITE" id="PS50109"/>
    </source>
</evidence>
<evidence type="ECO:0000256" key="6">
    <source>
        <dbReference type="ARBA" id="ARBA00022679"/>
    </source>
</evidence>
<dbReference type="InterPro" id="IPR004358">
    <property type="entry name" value="Sig_transdc_His_kin-like_C"/>
</dbReference>
<dbReference type="InterPro" id="IPR003661">
    <property type="entry name" value="HisK_dim/P_dom"/>
</dbReference>
<evidence type="ECO:0000256" key="11">
    <source>
        <dbReference type="ARBA" id="ARBA00022989"/>
    </source>
</evidence>
<evidence type="ECO:0000256" key="12">
    <source>
        <dbReference type="ARBA" id="ARBA00023012"/>
    </source>
</evidence>
<keyword evidence="7 14" id="KW-0812">Transmembrane</keyword>
<dbReference type="PROSITE" id="PS50109">
    <property type="entry name" value="HIS_KIN"/>
    <property type="match status" value="1"/>
</dbReference>
<evidence type="ECO:0000313" key="17">
    <source>
        <dbReference type="EMBL" id="SDF42270.1"/>
    </source>
</evidence>
<evidence type="ECO:0000313" key="18">
    <source>
        <dbReference type="Proteomes" id="UP000243333"/>
    </source>
</evidence>
<evidence type="ECO:0000256" key="13">
    <source>
        <dbReference type="ARBA" id="ARBA00023136"/>
    </source>
</evidence>
<gene>
    <name evidence="17" type="ORF">SAMN05660235_01526</name>
</gene>
<dbReference type="STRING" id="1123285.SAMN05660235_01526"/>
<feature type="transmembrane region" description="Helical" evidence="14">
    <location>
        <begin position="300"/>
        <end position="322"/>
    </location>
</feature>
<evidence type="ECO:0000256" key="10">
    <source>
        <dbReference type="ARBA" id="ARBA00022840"/>
    </source>
</evidence>
<evidence type="ECO:0000256" key="14">
    <source>
        <dbReference type="SAM" id="Phobius"/>
    </source>
</evidence>
<dbReference type="Pfam" id="PF00672">
    <property type="entry name" value="HAMP"/>
    <property type="match status" value="1"/>
</dbReference>
<dbReference type="SUPFAM" id="SSF55874">
    <property type="entry name" value="ATPase domain of HSP90 chaperone/DNA topoisomerase II/histidine kinase"/>
    <property type="match status" value="1"/>
</dbReference>
<keyword evidence="13 14" id="KW-0472">Membrane</keyword>
<evidence type="ECO:0000256" key="4">
    <source>
        <dbReference type="ARBA" id="ARBA00022475"/>
    </source>
</evidence>
<dbReference type="InterPro" id="IPR003660">
    <property type="entry name" value="HAMP_dom"/>
</dbReference>
<dbReference type="PROSITE" id="PS50885">
    <property type="entry name" value="HAMP"/>
    <property type="match status" value="1"/>
</dbReference>